<reference evidence="1 2" key="1">
    <citation type="journal article" date="2019" name="Sci. Rep.">
        <title>Orb-weaving spider Araneus ventricosus genome elucidates the spidroin gene catalogue.</title>
        <authorList>
            <person name="Kono N."/>
            <person name="Nakamura H."/>
            <person name="Ohtoshi R."/>
            <person name="Moran D.A.P."/>
            <person name="Shinohara A."/>
            <person name="Yoshida Y."/>
            <person name="Fujiwara M."/>
            <person name="Mori M."/>
            <person name="Tomita M."/>
            <person name="Arakawa K."/>
        </authorList>
    </citation>
    <scope>NUCLEOTIDE SEQUENCE [LARGE SCALE GENOMIC DNA]</scope>
</reference>
<protein>
    <recommendedName>
        <fullName evidence="3">RNase H type-1 domain-containing protein</fullName>
    </recommendedName>
</protein>
<sequence>MESIQVSVGCLKKDLSWEATNLNEIDFQHPLSPLQIHLVDFDLDSRISLDGQLLPSDVEIFTDGSKLDGEAGCTFCAFEDITQIYQWTAKIQPFNLVFQAELLALNKAAEWTNPNRILGTIWSDSKSSLQELSSFHSRLKVVQDTQFESLKNPLSKIRLR</sequence>
<name>A0A4Y2LR35_ARAVE</name>
<dbReference type="GO" id="GO:0003676">
    <property type="term" value="F:nucleic acid binding"/>
    <property type="evidence" value="ECO:0007669"/>
    <property type="project" value="InterPro"/>
</dbReference>
<dbReference type="EMBL" id="BGPR01006094">
    <property type="protein sequence ID" value="GBN16026.1"/>
    <property type="molecule type" value="Genomic_DNA"/>
</dbReference>
<accession>A0A4Y2LR35</accession>
<dbReference type="InterPro" id="IPR012337">
    <property type="entry name" value="RNaseH-like_sf"/>
</dbReference>
<evidence type="ECO:0000313" key="2">
    <source>
        <dbReference type="Proteomes" id="UP000499080"/>
    </source>
</evidence>
<gene>
    <name evidence="1" type="ORF">AVEN_57791_1</name>
</gene>
<dbReference type="SUPFAM" id="SSF53098">
    <property type="entry name" value="Ribonuclease H-like"/>
    <property type="match status" value="1"/>
</dbReference>
<keyword evidence="2" id="KW-1185">Reference proteome</keyword>
<evidence type="ECO:0008006" key="3">
    <source>
        <dbReference type="Google" id="ProtNLM"/>
    </source>
</evidence>
<dbReference type="OrthoDB" id="411871at2759"/>
<proteinExistence type="predicted"/>
<comment type="caution">
    <text evidence="1">The sequence shown here is derived from an EMBL/GenBank/DDBJ whole genome shotgun (WGS) entry which is preliminary data.</text>
</comment>
<dbReference type="Gene3D" id="3.30.420.10">
    <property type="entry name" value="Ribonuclease H-like superfamily/Ribonuclease H"/>
    <property type="match status" value="1"/>
</dbReference>
<evidence type="ECO:0000313" key="1">
    <source>
        <dbReference type="EMBL" id="GBN16026.1"/>
    </source>
</evidence>
<dbReference type="Proteomes" id="UP000499080">
    <property type="component" value="Unassembled WGS sequence"/>
</dbReference>
<dbReference type="AlphaFoldDB" id="A0A4Y2LR35"/>
<organism evidence="1 2">
    <name type="scientific">Araneus ventricosus</name>
    <name type="common">Orbweaver spider</name>
    <name type="synonym">Epeira ventricosa</name>
    <dbReference type="NCBI Taxonomy" id="182803"/>
    <lineage>
        <taxon>Eukaryota</taxon>
        <taxon>Metazoa</taxon>
        <taxon>Ecdysozoa</taxon>
        <taxon>Arthropoda</taxon>
        <taxon>Chelicerata</taxon>
        <taxon>Arachnida</taxon>
        <taxon>Araneae</taxon>
        <taxon>Araneomorphae</taxon>
        <taxon>Entelegynae</taxon>
        <taxon>Araneoidea</taxon>
        <taxon>Araneidae</taxon>
        <taxon>Araneus</taxon>
    </lineage>
</organism>
<dbReference type="InterPro" id="IPR036397">
    <property type="entry name" value="RNaseH_sf"/>
</dbReference>